<protein>
    <submittedName>
        <fullName evidence="2">Osmotically inducible protein C</fullName>
    </submittedName>
</protein>
<dbReference type="SUPFAM" id="SSF82784">
    <property type="entry name" value="OsmC-like"/>
    <property type="match status" value="1"/>
</dbReference>
<organism evidence="2 3">
    <name type="scientific">Flavilitoribacter nigricans (strain ATCC 23147 / DSM 23189 / NBRC 102662 / NCIMB 1420 / SS-2)</name>
    <name type="common">Lewinella nigricans</name>
    <dbReference type="NCBI Taxonomy" id="1122177"/>
    <lineage>
        <taxon>Bacteria</taxon>
        <taxon>Pseudomonadati</taxon>
        <taxon>Bacteroidota</taxon>
        <taxon>Saprospiria</taxon>
        <taxon>Saprospirales</taxon>
        <taxon>Lewinellaceae</taxon>
        <taxon>Flavilitoribacter</taxon>
    </lineage>
</organism>
<keyword evidence="3" id="KW-1185">Reference proteome</keyword>
<dbReference type="PANTHER" id="PTHR39624">
    <property type="entry name" value="PROTEIN INVOLVED IN RIMO-MEDIATED BETA-METHYLTHIOLATION OF RIBOSOMAL PROTEIN S12 YCAO"/>
    <property type="match status" value="1"/>
</dbReference>
<accession>A0A2D0N929</accession>
<dbReference type="Gene3D" id="3.30.300.20">
    <property type="match status" value="1"/>
</dbReference>
<dbReference type="InterPro" id="IPR022742">
    <property type="entry name" value="Hydrolase_4"/>
</dbReference>
<name>A0A2D0N929_FLAN2</name>
<feature type="domain" description="Serine aminopeptidase S33" evidence="1">
    <location>
        <begin position="44"/>
        <end position="139"/>
    </location>
</feature>
<dbReference type="OrthoDB" id="9791538at2"/>
<reference evidence="2 3" key="1">
    <citation type="submission" date="2017-10" db="EMBL/GenBank/DDBJ databases">
        <title>The draft genome sequence of Lewinella nigricans NBRC 102662.</title>
        <authorList>
            <person name="Wang K."/>
        </authorList>
    </citation>
    <scope>NUCLEOTIDE SEQUENCE [LARGE SCALE GENOMIC DNA]</scope>
    <source>
        <strain evidence="2 3">NBRC 102662</strain>
    </source>
</reference>
<dbReference type="Gene3D" id="3.40.50.1820">
    <property type="entry name" value="alpha/beta hydrolase"/>
    <property type="match status" value="1"/>
</dbReference>
<evidence type="ECO:0000259" key="1">
    <source>
        <dbReference type="Pfam" id="PF12146"/>
    </source>
</evidence>
<dbReference type="Proteomes" id="UP000223913">
    <property type="component" value="Unassembled WGS sequence"/>
</dbReference>
<dbReference type="Pfam" id="PF02566">
    <property type="entry name" value="OsmC"/>
    <property type="match status" value="1"/>
</dbReference>
<dbReference type="PANTHER" id="PTHR39624:SF2">
    <property type="entry name" value="OSMC-LIKE PROTEIN"/>
    <property type="match status" value="1"/>
</dbReference>
<evidence type="ECO:0000313" key="3">
    <source>
        <dbReference type="Proteomes" id="UP000223913"/>
    </source>
</evidence>
<gene>
    <name evidence="2" type="ORF">CRP01_20495</name>
</gene>
<dbReference type="SUPFAM" id="SSF53474">
    <property type="entry name" value="alpha/beta-Hydrolases"/>
    <property type="match status" value="1"/>
</dbReference>
<dbReference type="RefSeq" id="WP_099151947.1">
    <property type="nucleotide sequence ID" value="NZ_PDUD01000024.1"/>
</dbReference>
<evidence type="ECO:0000313" key="2">
    <source>
        <dbReference type="EMBL" id="PHN04888.1"/>
    </source>
</evidence>
<dbReference type="InterPro" id="IPR003718">
    <property type="entry name" value="OsmC/Ohr_fam"/>
</dbReference>
<dbReference type="InterPro" id="IPR015946">
    <property type="entry name" value="KH_dom-like_a/b"/>
</dbReference>
<dbReference type="InterPro" id="IPR029058">
    <property type="entry name" value="AB_hydrolase_fold"/>
</dbReference>
<dbReference type="ESTHER" id="9bact-a0a2d0n929">
    <property type="family name" value="Est-OsmC"/>
</dbReference>
<dbReference type="InterPro" id="IPR036102">
    <property type="entry name" value="OsmC/Ohrsf"/>
</dbReference>
<comment type="caution">
    <text evidence="2">The sequence shown here is derived from an EMBL/GenBank/DDBJ whole genome shotgun (WGS) entry which is preliminary data.</text>
</comment>
<dbReference type="EMBL" id="PDUD01000024">
    <property type="protein sequence ID" value="PHN04888.1"/>
    <property type="molecule type" value="Genomic_DNA"/>
</dbReference>
<dbReference type="Pfam" id="PF12146">
    <property type="entry name" value="Hydrolase_4"/>
    <property type="match status" value="1"/>
</dbReference>
<proteinExistence type="predicted"/>
<sequence>MRSQKVNFTNSEGTQLAARLEWPVNQHPHSFAIFAHCFTCGKSLSVVRQISMALNLSGVAVLRFDFTGLGESEGEFADTNFSSNVEDLIAAANYLEQEFQSPALLVGHSLGGAAVLCAAAQLPAVKAVATIAAPFDPAHVQHLLESVEEEIDREGLAKVNIGGRSFTVKKQFLEDIREQNLVDKIKHLKKALLIMHSPQDKTVSIDNASRIYHAAMHPKSYVSLDGADHLLSDKKDAAYVGDMIGSWVKRYLDLPDKEDLRSDKAVAVRLGEEGYTTEIMVRHHSLQADEPESVGGNDFGPSPYELVAAGLGACTAMTLQMYARRKKWPLEEVVVHLEHYKDYRSDQENLEDPKSKIDHFSRTIEIEGDLDETQRQRLLEIANKCPVHRTMEGEIEVVTDLRMDKSLETGKPEN</sequence>
<dbReference type="AlphaFoldDB" id="A0A2D0N929"/>